<proteinExistence type="predicted"/>
<organism evidence="1 2">
    <name type="scientific">Rhizobium paranaense</name>
    <dbReference type="NCBI Taxonomy" id="1650438"/>
    <lineage>
        <taxon>Bacteria</taxon>
        <taxon>Pseudomonadati</taxon>
        <taxon>Pseudomonadota</taxon>
        <taxon>Alphaproteobacteria</taxon>
        <taxon>Hyphomicrobiales</taxon>
        <taxon>Rhizobiaceae</taxon>
        <taxon>Rhizobium/Agrobacterium group</taxon>
        <taxon>Rhizobium</taxon>
    </lineage>
</organism>
<protein>
    <submittedName>
        <fullName evidence="1">Uncharacterized protein</fullName>
    </submittedName>
</protein>
<evidence type="ECO:0000313" key="1">
    <source>
        <dbReference type="EMBL" id="MBB5575867.1"/>
    </source>
</evidence>
<dbReference type="Proteomes" id="UP000549882">
    <property type="component" value="Unassembled WGS sequence"/>
</dbReference>
<reference evidence="1 2" key="1">
    <citation type="submission" date="2020-08" db="EMBL/GenBank/DDBJ databases">
        <title>Genomic Encyclopedia of Type Strains, Phase IV (KMG-V): Genome sequencing to study the core and pangenomes of soil and plant-associated prokaryotes.</title>
        <authorList>
            <person name="Whitman W."/>
        </authorList>
    </citation>
    <scope>NUCLEOTIDE SEQUENCE [LARGE SCALE GENOMIC DNA]</scope>
    <source>
        <strain evidence="1 2">SEMIA 4064</strain>
    </source>
</reference>
<keyword evidence="2" id="KW-1185">Reference proteome</keyword>
<evidence type="ECO:0000313" key="2">
    <source>
        <dbReference type="Proteomes" id="UP000549882"/>
    </source>
</evidence>
<dbReference type="AlphaFoldDB" id="A0A7W9D308"/>
<gene>
    <name evidence="1" type="ORF">GGD50_004502</name>
</gene>
<accession>A0A7W9D308</accession>
<dbReference type="EMBL" id="JACHBI010000009">
    <property type="protein sequence ID" value="MBB5575867.1"/>
    <property type="molecule type" value="Genomic_DNA"/>
</dbReference>
<comment type="caution">
    <text evidence="1">The sequence shown here is derived from an EMBL/GenBank/DDBJ whole genome shotgun (WGS) entry which is preliminary data.</text>
</comment>
<sequence length="47" mass="5167">MSPRLEHERLADPIMVSKKYFSPLAHWGVRQKRAAAGNEPHGVAAGV</sequence>
<name>A0A7W9D308_9HYPH</name>